<dbReference type="PROSITE" id="PS51841">
    <property type="entry name" value="LTD"/>
    <property type="match status" value="1"/>
</dbReference>
<dbReference type="Proteomes" id="UP000520767">
    <property type="component" value="Unassembled WGS sequence"/>
</dbReference>
<evidence type="ECO:0000313" key="4">
    <source>
        <dbReference type="Proteomes" id="UP000520767"/>
    </source>
</evidence>
<dbReference type="Gene3D" id="2.130.10.30">
    <property type="entry name" value="Regulator of chromosome condensation 1/beta-lactamase-inhibitor protein II"/>
    <property type="match status" value="2"/>
</dbReference>
<feature type="chain" id="PRO_5039193758" evidence="1">
    <location>
        <begin position="23"/>
        <end position="763"/>
    </location>
</feature>
<dbReference type="RefSeq" id="WP_184812086.1">
    <property type="nucleotide sequence ID" value="NZ_JACHJQ010000004.1"/>
</dbReference>
<dbReference type="PROSITE" id="PS50012">
    <property type="entry name" value="RCC1_3"/>
    <property type="match status" value="5"/>
</dbReference>
<dbReference type="InterPro" id="IPR051553">
    <property type="entry name" value="Ran_GTPase-activating"/>
</dbReference>
<dbReference type="PANTHER" id="PTHR45982:SF1">
    <property type="entry name" value="REGULATOR OF CHROMOSOME CONDENSATION"/>
    <property type="match status" value="1"/>
</dbReference>
<feature type="domain" description="LTD" evidence="2">
    <location>
        <begin position="92"/>
        <end position="284"/>
    </location>
</feature>
<accession>A0A7W7Q6I7</accession>
<protein>
    <submittedName>
        <fullName evidence="3">Alpha-tubulin suppressor-like RCC1 family protein</fullName>
    </submittedName>
</protein>
<organism evidence="3 4">
    <name type="scientific">Actinophytocola algeriensis</name>
    <dbReference type="NCBI Taxonomy" id="1768010"/>
    <lineage>
        <taxon>Bacteria</taxon>
        <taxon>Bacillati</taxon>
        <taxon>Actinomycetota</taxon>
        <taxon>Actinomycetes</taxon>
        <taxon>Pseudonocardiales</taxon>
        <taxon>Pseudonocardiaceae</taxon>
    </lineage>
</organism>
<gene>
    <name evidence="3" type="ORF">FHR82_004202</name>
</gene>
<reference evidence="3 4" key="1">
    <citation type="submission" date="2020-08" db="EMBL/GenBank/DDBJ databases">
        <title>Genomic Encyclopedia of Type Strains, Phase III (KMG-III): the genomes of soil and plant-associated and newly described type strains.</title>
        <authorList>
            <person name="Whitman W."/>
        </authorList>
    </citation>
    <scope>NUCLEOTIDE SEQUENCE [LARGE SCALE GENOMIC DNA]</scope>
    <source>
        <strain evidence="3 4">CECT 8960</strain>
    </source>
</reference>
<keyword evidence="4" id="KW-1185">Reference proteome</keyword>
<dbReference type="GO" id="GO:0005085">
    <property type="term" value="F:guanyl-nucleotide exchange factor activity"/>
    <property type="evidence" value="ECO:0007669"/>
    <property type="project" value="TreeGrafter"/>
</dbReference>
<dbReference type="EMBL" id="JACHJQ010000004">
    <property type="protein sequence ID" value="MBB4907960.1"/>
    <property type="molecule type" value="Genomic_DNA"/>
</dbReference>
<dbReference type="AlphaFoldDB" id="A0A7W7Q6I7"/>
<keyword evidence="1" id="KW-0732">Signal</keyword>
<dbReference type="InterPro" id="IPR009091">
    <property type="entry name" value="RCC1/BLIP-II"/>
</dbReference>
<dbReference type="GO" id="GO:0005737">
    <property type="term" value="C:cytoplasm"/>
    <property type="evidence" value="ECO:0007669"/>
    <property type="project" value="TreeGrafter"/>
</dbReference>
<dbReference type="InterPro" id="IPR000408">
    <property type="entry name" value="Reg_chr_condens"/>
</dbReference>
<dbReference type="InterPro" id="IPR001322">
    <property type="entry name" value="Lamin_tail_dom"/>
</dbReference>
<sequence>MLTTAIAAGVLIVGPAITTTSAAPADDAAGSTFTQRSPLRVLDTRSTSPVGAGRTVTIDLASRVPATATAVVLNVTGVSPTASTFVTAYPGGTSRPTASSLNLTAGEIRANQVTVALGAGKTVELYNNSGNVDLVADLAGHYATGAGSKFTVLAPNRVLDTRWQTPLGPGGTWTLDLRNSVPASATAVTFNLTATEPTTSTFVTAFPTGTTRPTASNLNVVAGETRPNQVTVALGADRRVSLYNNSGTIELLADLTGFYTPDYGAEFLPLPPTRVLDTRVGIGTGGPAGPLGPEATLSVGLSQDVPLNATGVAMNLTGVGATVSTYVTAWGEWMIQPYGSSTLNLVPAKAIPNAATVAFERDRGIELYNHRGSTHLIADLSGVFVVPPTDCAPGCVRAWGDNAYRKLGTSQTILGSSTPTPVIGLSGVRQVVGGGWSGGAYALLEDGTVRAWGDNGSGQLGNGWTANGNGSGSSVPVPVVGLTGVTAIASGGYNAFALKSDGTVWGWGGGYLGTSTYDQSAVPVRVPNLTGVVAIASSGQATYAVKSDGTMWAWGWNASGELGIGSSAEYVATPTRIPSLSGVVSAGAGSNSGYAVKSDGTLWAWGYNRDGQLGNGQVCDPDETVRCESRVPVQVSGLTGVTAVAAKYTSVYALRTDGTVAAWGVGHRGNLGDGVDHEVGYVARTPVAVTGLTDVTAIANFEYGGYALRSDGTVWAWGDNMYKSLGNESVYDYTATPVAVPGLGGVSALGSSYQTGYAVVANP</sequence>
<evidence type="ECO:0000256" key="1">
    <source>
        <dbReference type="SAM" id="SignalP"/>
    </source>
</evidence>
<evidence type="ECO:0000259" key="2">
    <source>
        <dbReference type="PROSITE" id="PS51841"/>
    </source>
</evidence>
<name>A0A7W7Q6I7_9PSEU</name>
<dbReference type="SUPFAM" id="SSF50985">
    <property type="entry name" value="RCC1/BLIP-II"/>
    <property type="match status" value="1"/>
</dbReference>
<comment type="caution">
    <text evidence="3">The sequence shown here is derived from an EMBL/GenBank/DDBJ whole genome shotgun (WGS) entry which is preliminary data.</text>
</comment>
<dbReference type="Pfam" id="PF00415">
    <property type="entry name" value="RCC1"/>
    <property type="match status" value="3"/>
</dbReference>
<evidence type="ECO:0000313" key="3">
    <source>
        <dbReference type="EMBL" id="MBB4907960.1"/>
    </source>
</evidence>
<dbReference type="PANTHER" id="PTHR45982">
    <property type="entry name" value="REGULATOR OF CHROMOSOME CONDENSATION"/>
    <property type="match status" value="1"/>
</dbReference>
<proteinExistence type="predicted"/>
<feature type="signal peptide" evidence="1">
    <location>
        <begin position="1"/>
        <end position="22"/>
    </location>
</feature>